<dbReference type="AlphaFoldDB" id="K0KDM9"/>
<evidence type="ECO:0000256" key="2">
    <source>
        <dbReference type="ARBA" id="ARBA00022664"/>
    </source>
</evidence>
<protein>
    <submittedName>
        <fullName evidence="9">Splicing factor 3 subunit 1</fullName>
    </submittedName>
</protein>
<reference evidence="9 10" key="1">
    <citation type="journal article" date="2012" name="Eukaryot. Cell">
        <title>Draft genome sequence of Wickerhamomyces ciferrii NRRL Y-1031 F-60-10.</title>
        <authorList>
            <person name="Schneider J."/>
            <person name="Andrea H."/>
            <person name="Blom J."/>
            <person name="Jaenicke S."/>
            <person name="Ruckert C."/>
            <person name="Schorsch C."/>
            <person name="Szczepanowski R."/>
            <person name="Farwick M."/>
            <person name="Goesmann A."/>
            <person name="Puhler A."/>
            <person name="Schaffer S."/>
            <person name="Tauch A."/>
            <person name="Kohler T."/>
            <person name="Brinkrolf K."/>
        </authorList>
    </citation>
    <scope>NUCLEOTIDE SEQUENCE [LARGE SCALE GENOMIC DNA]</scope>
    <source>
        <strain evidence="10">ATCC 14091 / BCRC 22168 / CBS 111 / JCM 3599 / NBRC 0793 / NRRL Y-1031 F-60-10</strain>
    </source>
</reference>
<dbReference type="PANTHER" id="PTHR15316:SF1">
    <property type="entry name" value="SPLICING FACTOR 3A SUBUNIT 1"/>
    <property type="match status" value="1"/>
</dbReference>
<accession>K0KDM9</accession>
<feature type="domain" description="SURP motif" evidence="8">
    <location>
        <begin position="115"/>
        <end position="158"/>
    </location>
</feature>
<comment type="subcellular location">
    <subcellularLocation>
        <location evidence="1">Nucleus</location>
    </subcellularLocation>
</comment>
<sequence>MSLEIPEDIIIPPPAIKEIVLKTANYVYRNGKQFENKIRENESNNKNFTFVNENDPYNQYYQFVLENIESFIEVDDAKGADNDEKVQNIEDQFEKPLDLDFIIELPPITVKDLEIIKLTSQFVAINGESYITSIRNKYKDQTAQFSFLNNDHSFHQLFLKYLKQYRKLIDESELLDLDHDVLDESYKRAKWNEAHKQNNQKIKKELEEKKLKFASIDWDNFIIVETIDITEIDSHTEFPLPLTIADLQYRSLESKSEQLVPNVKPIDIDETKSLTNSNMKIRSYGETRLQRGKQHSNNGEKLIECPITGRLIPESGFEKHIQILLRDPKYKLEKANYESKIKNSNLTTSEVVSNIKNLFKPPNKETGNKRQKVQWDGYQSSINYVKQQNKNDGLNNEEIEELKRKRNDELNKIGPQLPK</sequence>
<evidence type="ECO:0000313" key="10">
    <source>
        <dbReference type="Proteomes" id="UP000009328"/>
    </source>
</evidence>
<dbReference type="Pfam" id="PF01805">
    <property type="entry name" value="Surp"/>
    <property type="match status" value="2"/>
</dbReference>
<dbReference type="InterPro" id="IPR022030">
    <property type="entry name" value="SF3A1_dom"/>
</dbReference>
<feature type="region of interest" description="Disordered" evidence="7">
    <location>
        <begin position="385"/>
        <end position="419"/>
    </location>
</feature>
<dbReference type="GO" id="GO:0045292">
    <property type="term" value="P:mRNA cis splicing, via spliceosome"/>
    <property type="evidence" value="ECO:0007669"/>
    <property type="project" value="InterPro"/>
</dbReference>
<feature type="compositionally biased region" description="Basic and acidic residues" evidence="7">
    <location>
        <begin position="401"/>
        <end position="411"/>
    </location>
</feature>
<evidence type="ECO:0000256" key="7">
    <source>
        <dbReference type="SAM" id="MobiDB-lite"/>
    </source>
</evidence>
<dbReference type="GO" id="GO:0071013">
    <property type="term" value="C:catalytic step 2 spliceosome"/>
    <property type="evidence" value="ECO:0007669"/>
    <property type="project" value="TreeGrafter"/>
</dbReference>
<feature type="domain" description="SURP motif" evidence="8">
    <location>
        <begin position="19"/>
        <end position="61"/>
    </location>
</feature>
<dbReference type="SMART" id="SM00648">
    <property type="entry name" value="SWAP"/>
    <property type="match status" value="2"/>
</dbReference>
<dbReference type="InterPro" id="IPR000061">
    <property type="entry name" value="Surp"/>
</dbReference>
<name>K0KDM9_WICCF</name>
<gene>
    <name evidence="9" type="ORF">BN7_2767</name>
</gene>
<comment type="caution">
    <text evidence="9">The sequence shown here is derived from an EMBL/GenBank/DDBJ whole genome shotgun (WGS) entry which is preliminary data.</text>
</comment>
<dbReference type="GO" id="GO:0071004">
    <property type="term" value="C:U2-type prespliceosome"/>
    <property type="evidence" value="ECO:0007669"/>
    <property type="project" value="TreeGrafter"/>
</dbReference>
<keyword evidence="4" id="KW-0677">Repeat</keyword>
<dbReference type="eggNOG" id="KOG0007">
    <property type="taxonomic scope" value="Eukaryota"/>
</dbReference>
<dbReference type="InterPro" id="IPR035967">
    <property type="entry name" value="SWAP/Surp_sf"/>
</dbReference>
<proteinExistence type="predicted"/>
<dbReference type="InParanoid" id="K0KDM9"/>
<keyword evidence="6" id="KW-0539">Nucleus</keyword>
<evidence type="ECO:0000259" key="8">
    <source>
        <dbReference type="PROSITE" id="PS50128"/>
    </source>
</evidence>
<evidence type="ECO:0000256" key="5">
    <source>
        <dbReference type="ARBA" id="ARBA00023187"/>
    </source>
</evidence>
<dbReference type="GO" id="GO:0005686">
    <property type="term" value="C:U2 snRNP"/>
    <property type="evidence" value="ECO:0007669"/>
    <property type="project" value="TreeGrafter"/>
</dbReference>
<evidence type="ECO:0000256" key="6">
    <source>
        <dbReference type="ARBA" id="ARBA00023242"/>
    </source>
</evidence>
<dbReference type="Gene3D" id="1.10.10.790">
    <property type="entry name" value="Surp module"/>
    <property type="match status" value="2"/>
</dbReference>
<evidence type="ECO:0000256" key="1">
    <source>
        <dbReference type="ARBA" id="ARBA00004123"/>
    </source>
</evidence>
<evidence type="ECO:0000256" key="3">
    <source>
        <dbReference type="ARBA" id="ARBA00022728"/>
    </source>
</evidence>
<dbReference type="EMBL" id="CAIF01000070">
    <property type="protein sequence ID" value="CCH43220.1"/>
    <property type="molecule type" value="Genomic_DNA"/>
</dbReference>
<feature type="compositionally biased region" description="Polar residues" evidence="7">
    <location>
        <begin position="385"/>
        <end position="394"/>
    </location>
</feature>
<dbReference type="STRING" id="1206466.K0KDM9"/>
<dbReference type="PANTHER" id="PTHR15316">
    <property type="entry name" value="SPLICEOSOME ASSOCIATED PROTEIN 114/SWAP SPLICING FACTOR-RELATED"/>
    <property type="match status" value="1"/>
</dbReference>
<dbReference type="SUPFAM" id="SSF109905">
    <property type="entry name" value="Surp module (SWAP domain)"/>
    <property type="match status" value="2"/>
</dbReference>
<dbReference type="GO" id="GO:0000381">
    <property type="term" value="P:regulation of alternative mRNA splicing, via spliceosome"/>
    <property type="evidence" value="ECO:0007669"/>
    <property type="project" value="TreeGrafter"/>
</dbReference>
<dbReference type="PROSITE" id="PS50128">
    <property type="entry name" value="SURP"/>
    <property type="match status" value="2"/>
</dbReference>
<keyword evidence="3" id="KW-0747">Spliceosome</keyword>
<evidence type="ECO:0000313" key="9">
    <source>
        <dbReference type="EMBL" id="CCH43220.1"/>
    </source>
</evidence>
<dbReference type="GO" id="GO:0003723">
    <property type="term" value="F:RNA binding"/>
    <property type="evidence" value="ECO:0007669"/>
    <property type="project" value="InterPro"/>
</dbReference>
<dbReference type="InterPro" id="IPR045146">
    <property type="entry name" value="SF3A1"/>
</dbReference>
<keyword evidence="2" id="KW-0507">mRNA processing</keyword>
<evidence type="ECO:0000256" key="4">
    <source>
        <dbReference type="ARBA" id="ARBA00022737"/>
    </source>
</evidence>
<keyword evidence="5" id="KW-0508">mRNA splicing</keyword>
<keyword evidence="10" id="KW-1185">Reference proteome</keyword>
<organism evidence="9 10">
    <name type="scientific">Wickerhamomyces ciferrii (strain ATCC 14091 / BCRC 22168 / CBS 111 / JCM 3599 / NBRC 0793 / NRRL Y-1031 F-60-10)</name>
    <name type="common">Yeast</name>
    <name type="synonym">Pichia ciferrii</name>
    <dbReference type="NCBI Taxonomy" id="1206466"/>
    <lineage>
        <taxon>Eukaryota</taxon>
        <taxon>Fungi</taxon>
        <taxon>Dikarya</taxon>
        <taxon>Ascomycota</taxon>
        <taxon>Saccharomycotina</taxon>
        <taxon>Saccharomycetes</taxon>
        <taxon>Phaffomycetales</taxon>
        <taxon>Wickerhamomycetaceae</taxon>
        <taxon>Wickerhamomyces</taxon>
    </lineage>
</organism>
<dbReference type="Proteomes" id="UP000009328">
    <property type="component" value="Unassembled WGS sequence"/>
</dbReference>
<dbReference type="HOGENOM" id="CLU_013259_0_1_1"/>
<dbReference type="FunFam" id="1.10.10.790:FF:000002">
    <property type="entry name" value="Splicing factor 3A subunit 1"/>
    <property type="match status" value="1"/>
</dbReference>
<dbReference type="Pfam" id="PF12230">
    <property type="entry name" value="PRP21_like_P"/>
    <property type="match status" value="2"/>
</dbReference>
<dbReference type="FunCoup" id="K0KDM9">
    <property type="interactions" value="188"/>
</dbReference>